<name>A0A146AUD3_9BORD</name>
<dbReference type="Proteomes" id="UP000077037">
    <property type="component" value="Unassembled WGS sequence"/>
</dbReference>
<protein>
    <submittedName>
        <fullName evidence="1">Uncharacterized protein</fullName>
    </submittedName>
</protein>
<accession>A0A146AUD3</accession>
<organism evidence="1 2">
    <name type="scientific">Bordetella ansorpii</name>
    <dbReference type="NCBI Taxonomy" id="288768"/>
    <lineage>
        <taxon>Bacteria</taxon>
        <taxon>Pseudomonadati</taxon>
        <taxon>Pseudomonadota</taxon>
        <taxon>Betaproteobacteria</taxon>
        <taxon>Burkholderiales</taxon>
        <taxon>Alcaligenaceae</taxon>
        <taxon>Bordetella</taxon>
    </lineage>
</organism>
<dbReference type="AlphaFoldDB" id="A0A146AUD3"/>
<dbReference type="RefSeq" id="WP_268874721.1">
    <property type="nucleotide sequence ID" value="NZ_FKBS01000002.1"/>
</dbReference>
<evidence type="ECO:0000313" key="2">
    <source>
        <dbReference type="Proteomes" id="UP000077037"/>
    </source>
</evidence>
<dbReference type="EMBL" id="FKBS01000002">
    <property type="protein sequence ID" value="CZZ92904.1"/>
    <property type="molecule type" value="Genomic_DNA"/>
</dbReference>
<sequence length="43" mass="4684">MRARTWRWVGGAVLAVVLALAFVGHLTPSLRVSWETLAALCGF</sequence>
<evidence type="ECO:0000313" key="1">
    <source>
        <dbReference type="EMBL" id="CZZ92904.1"/>
    </source>
</evidence>
<reference evidence="1 2" key="1">
    <citation type="submission" date="2016-03" db="EMBL/GenBank/DDBJ databases">
        <authorList>
            <consortium name="Pathogen Informatics"/>
        </authorList>
    </citation>
    <scope>NUCLEOTIDE SEQUENCE [LARGE SCALE GENOMIC DNA]</scope>
    <source>
        <strain evidence="1 2">NCTC13364</strain>
    </source>
</reference>
<gene>
    <name evidence="1" type="ORF">SAMEA1982600_00153</name>
</gene>
<proteinExistence type="predicted"/>